<dbReference type="EMBL" id="HE573024">
    <property type="protein sequence ID" value="CCC49701.1"/>
    <property type="molecule type" value="Genomic_DNA"/>
</dbReference>
<feature type="compositionally biased region" description="Basic and acidic residues" evidence="2">
    <location>
        <begin position="529"/>
        <end position="545"/>
    </location>
</feature>
<feature type="compositionally biased region" description="Basic and acidic residues" evidence="2">
    <location>
        <begin position="635"/>
        <end position="646"/>
    </location>
</feature>
<feature type="compositionally biased region" description="Polar residues" evidence="2">
    <location>
        <begin position="1335"/>
        <end position="1351"/>
    </location>
</feature>
<feature type="region of interest" description="Disordered" evidence="2">
    <location>
        <begin position="524"/>
        <end position="549"/>
    </location>
</feature>
<evidence type="ECO:0000256" key="1">
    <source>
        <dbReference type="SAM" id="Coils"/>
    </source>
</evidence>
<gene>
    <name evidence="3" type="ORF">TVY486_0803100</name>
</gene>
<keyword evidence="1" id="KW-0175">Coiled coil</keyword>
<name>G0U0U8_TRYVY</name>
<proteinExistence type="predicted"/>
<evidence type="ECO:0000313" key="3">
    <source>
        <dbReference type="EMBL" id="CCC49701.1"/>
    </source>
</evidence>
<feature type="compositionally biased region" description="Low complexity" evidence="2">
    <location>
        <begin position="647"/>
        <end position="661"/>
    </location>
</feature>
<organism evidence="3">
    <name type="scientific">Trypanosoma vivax (strain Y486)</name>
    <dbReference type="NCBI Taxonomy" id="1055687"/>
    <lineage>
        <taxon>Eukaryota</taxon>
        <taxon>Discoba</taxon>
        <taxon>Euglenozoa</taxon>
        <taxon>Kinetoplastea</taxon>
        <taxon>Metakinetoplastina</taxon>
        <taxon>Trypanosomatida</taxon>
        <taxon>Trypanosomatidae</taxon>
        <taxon>Trypanosoma</taxon>
        <taxon>Duttonella</taxon>
    </lineage>
</organism>
<evidence type="ECO:0000256" key="2">
    <source>
        <dbReference type="SAM" id="MobiDB-lite"/>
    </source>
</evidence>
<reference evidence="3" key="1">
    <citation type="journal article" date="2012" name="Proc. Natl. Acad. Sci. U.S.A.">
        <title>Antigenic diversity is generated by distinct evolutionary mechanisms in African trypanosome species.</title>
        <authorList>
            <person name="Jackson A.P."/>
            <person name="Berry A."/>
            <person name="Aslett M."/>
            <person name="Allison H.C."/>
            <person name="Burton P."/>
            <person name="Vavrova-Anderson J."/>
            <person name="Brown R."/>
            <person name="Browne H."/>
            <person name="Corton N."/>
            <person name="Hauser H."/>
            <person name="Gamble J."/>
            <person name="Gilderthorp R."/>
            <person name="Marcello L."/>
            <person name="McQuillan J."/>
            <person name="Otto T.D."/>
            <person name="Quail M.A."/>
            <person name="Sanders M.J."/>
            <person name="van Tonder A."/>
            <person name="Ginger M.L."/>
            <person name="Field M.C."/>
            <person name="Barry J.D."/>
            <person name="Hertz-Fowler C."/>
            <person name="Berriman M."/>
        </authorList>
    </citation>
    <scope>NUCLEOTIDE SEQUENCE</scope>
    <source>
        <strain evidence="3">Y486</strain>
    </source>
</reference>
<feature type="region of interest" description="Disordered" evidence="2">
    <location>
        <begin position="843"/>
        <end position="879"/>
    </location>
</feature>
<dbReference type="VEuPathDB" id="TriTrypDB:TvY486_0803100"/>
<feature type="region of interest" description="Disordered" evidence="2">
    <location>
        <begin position="628"/>
        <end position="672"/>
    </location>
</feature>
<accession>G0U0U8</accession>
<feature type="compositionally biased region" description="Basic and acidic residues" evidence="2">
    <location>
        <begin position="861"/>
        <end position="877"/>
    </location>
</feature>
<sequence>MNETSLTNDLSGRIEGYGDLLDENGIFDAEYRARRFDTEYERSIGTGVSKQVLLHGYRDQESRVRQLDALAELQRKIPERVETGHALVVSANVLTLAIMSSHLFMHRWIVEEAQTLDDAVMTLRKQVDNARSSGYRVSGHEDPKSSPARRGTKVKVKCDDTTNVTSNSEDVMGLDATHDHVAAVAGERAAVHRPPADMAGSFFSGRHKRCGMGRPAPPEMLARLVIVDTFTHEPFYEIAEHLRQIDREYNIGLVIILLMYESFADRAPGMVVLPQHTTSPSEAYNFGFDLVLRRCCDHNTIAFLNELFVSAAGRCRTDIRRQLLMGNFNVIKELLESTARVSPGLRHEMTDLDDSFGANAEFGEPNTFAGKVSHDASSVLSETTGSFMATVDAIKEHKYSSVLMRMGFSKDTVAELMNPSNKVKYIGRRRMQSGNVKKRTFSAHGNLNSTLGGLSMADDDDTYEEIIMDEMQEVESAVVSAYRDEVARLILDRDRKERAIDFLKDENEKLHRFLQILPRSPSLSGSTRKLMDTGHKTGTPCDEKSSGTSGSPLFDVGESGIIQRQASADKTLSSYNSLGVSALRFDLAPEAPPVTEVSVASCHTTKSLTTKSVSSPILAKQLTGQDVSTSAWKARQHDPPLVERKGSFSSSSGSSVPYASSAFTASPDCKKQTQLRRDMAPLPLDSSPLERERRVQQVEQLQFSMQSTSCSPHRAVVSGDRVQHCETGVAVSEYSGLLDGTYMGTHSALVCFLQALRETYSQLEHVIREELVPLESRIASEISEKNQGANKGDGLQISAELLMHLDATLLLRLASRLRSSCAAVPDVASGNLSDNALSYIGNFPGDPTPPLRTGPSSASEGARDGDVVSTSLRERNTDSSLGLSAKDVTRLLVELNVEEEEVPKTLMNILATADDEEQFFDYETTSRVISELARLEETKKQRIDRTMKRLEERREQMKRELGLGDAGPVRNDPVNHSDTENKTTANMVTKSAQQVALLDRFNMLKSKRPVASDINNPLLHVIKNRAQTVISTTAMHIVAPELSMRCIDMTSSQPFGASDMALVDGLPPVQIRGLSLEQQRKLRGLMKKHPQEILNANIPELQVRSYFATQDKQEVPSPTEIEVPTEVPSSPREVVLSPIELAKRLLFYRTVLQNRSMEEESLERLRIQPHFSLPIFPKACPRAEKGYRDSPLPGVVDNPVEYTSWLYNVPNLELRPTLSYATGGDMSVVFVPKESDHDMTPRTAVGWSRRMEYIFPRRMLARMDMYSSPATLAAQRLGEQLQLTMSDLRTGVVGRPMTLFTSRATQPRSPLSPLKKAQYQGVEPPSIGDDVEAQSARSSSAHELQDTLPWT</sequence>
<feature type="coiled-coil region" evidence="1">
    <location>
        <begin position="933"/>
        <end position="960"/>
    </location>
</feature>
<feature type="region of interest" description="Disordered" evidence="2">
    <location>
        <begin position="131"/>
        <end position="153"/>
    </location>
</feature>
<feature type="region of interest" description="Disordered" evidence="2">
    <location>
        <begin position="1303"/>
        <end position="1351"/>
    </location>
</feature>
<protein>
    <submittedName>
        <fullName evidence="3">Uncharacterized protein</fullName>
    </submittedName>
</protein>